<evidence type="ECO:0000313" key="3">
    <source>
        <dbReference type="Proteomes" id="UP000487989"/>
    </source>
</evidence>
<protein>
    <submittedName>
        <fullName evidence="2">Acyl carrier protein</fullName>
    </submittedName>
</protein>
<reference evidence="2 3" key="1">
    <citation type="journal article" date="2019" name="Nat. Med.">
        <title>A library of human gut bacterial isolates paired with longitudinal multiomics data enables mechanistic microbiome research.</title>
        <authorList>
            <person name="Poyet M."/>
            <person name="Groussin M."/>
            <person name="Gibbons S.M."/>
            <person name="Avila-Pacheco J."/>
            <person name="Jiang X."/>
            <person name="Kearney S.M."/>
            <person name="Perrotta A.R."/>
            <person name="Berdy B."/>
            <person name="Zhao S."/>
            <person name="Lieberman T.D."/>
            <person name="Swanson P.K."/>
            <person name="Smith M."/>
            <person name="Roesemann S."/>
            <person name="Alexander J.E."/>
            <person name="Rich S.A."/>
            <person name="Livny J."/>
            <person name="Vlamakis H."/>
            <person name="Clish C."/>
            <person name="Bullock K."/>
            <person name="Deik A."/>
            <person name="Scott J."/>
            <person name="Pierce K.A."/>
            <person name="Xavier R.J."/>
            <person name="Alm E.J."/>
        </authorList>
    </citation>
    <scope>NUCLEOTIDE SEQUENCE [LARGE SCALE GENOMIC DNA]</scope>
    <source>
        <strain evidence="2 3">BIOML-A3</strain>
    </source>
</reference>
<dbReference type="InterPro" id="IPR009081">
    <property type="entry name" value="PP-bd_ACP"/>
</dbReference>
<dbReference type="SUPFAM" id="SSF47336">
    <property type="entry name" value="ACP-like"/>
    <property type="match status" value="1"/>
</dbReference>
<organism evidence="2 3">
    <name type="scientific">Bacteroides uniformis</name>
    <dbReference type="NCBI Taxonomy" id="820"/>
    <lineage>
        <taxon>Bacteria</taxon>
        <taxon>Pseudomonadati</taxon>
        <taxon>Bacteroidota</taxon>
        <taxon>Bacteroidia</taxon>
        <taxon>Bacteroidales</taxon>
        <taxon>Bacteroidaceae</taxon>
        <taxon>Bacteroides</taxon>
    </lineage>
</organism>
<dbReference type="EMBL" id="WCTJ01000032">
    <property type="protein sequence ID" value="KAB4249420.1"/>
    <property type="molecule type" value="Genomic_DNA"/>
</dbReference>
<dbReference type="Pfam" id="PF00550">
    <property type="entry name" value="PP-binding"/>
    <property type="match status" value="1"/>
</dbReference>
<dbReference type="RefSeq" id="WP_151882428.1">
    <property type="nucleotide sequence ID" value="NZ_WCTH01000056.1"/>
</dbReference>
<dbReference type="PROSITE" id="PS50075">
    <property type="entry name" value="CARRIER"/>
    <property type="match status" value="1"/>
</dbReference>
<comment type="caution">
    <text evidence="2">The sequence shown here is derived from an EMBL/GenBank/DDBJ whole genome shotgun (WGS) entry which is preliminary data.</text>
</comment>
<evidence type="ECO:0000259" key="1">
    <source>
        <dbReference type="PROSITE" id="PS50075"/>
    </source>
</evidence>
<feature type="domain" description="Carrier" evidence="1">
    <location>
        <begin position="1"/>
        <end position="76"/>
    </location>
</feature>
<name>A0A6I0LDR8_BACUN</name>
<proteinExistence type="predicted"/>
<gene>
    <name evidence="2" type="ORF">GAP48_17045</name>
</gene>
<dbReference type="Gene3D" id="1.10.1200.10">
    <property type="entry name" value="ACP-like"/>
    <property type="match status" value="1"/>
</dbReference>
<accession>A0A6I0LDR8</accession>
<dbReference type="InterPro" id="IPR036736">
    <property type="entry name" value="ACP-like_sf"/>
</dbReference>
<dbReference type="Proteomes" id="UP000487989">
    <property type="component" value="Unassembled WGS sequence"/>
</dbReference>
<evidence type="ECO:0000313" key="2">
    <source>
        <dbReference type="EMBL" id="KAB4249420.1"/>
    </source>
</evidence>
<dbReference type="AlphaFoldDB" id="A0A6I0LDR8"/>
<sequence>MNINGFVEKFANEFDETPLEVFSPETKFRELKEWSSLTGLSVISMVDEEFDIQLTGADIKSVNSIEELYNLIASKL</sequence>